<dbReference type="Pfam" id="PF01381">
    <property type="entry name" value="HTH_3"/>
    <property type="match status" value="1"/>
</dbReference>
<dbReference type="GO" id="GO:0003677">
    <property type="term" value="F:DNA binding"/>
    <property type="evidence" value="ECO:0007669"/>
    <property type="project" value="InterPro"/>
</dbReference>
<accession>A0A1I4QX10</accession>
<dbReference type="STRING" id="266892.SAMN04488054_15113"/>
<dbReference type="Proteomes" id="UP000199668">
    <property type="component" value="Unassembled WGS sequence"/>
</dbReference>
<dbReference type="EMBL" id="FOTY01000051">
    <property type="protein sequence ID" value="SFM44226.1"/>
    <property type="molecule type" value="Genomic_DNA"/>
</dbReference>
<dbReference type="RefSeq" id="WP_090928988.1">
    <property type="nucleotide sequence ID" value="NZ_FOTY01000051.1"/>
</dbReference>
<dbReference type="SUPFAM" id="SSF47413">
    <property type="entry name" value="lambda repressor-like DNA-binding domains"/>
    <property type="match status" value="1"/>
</dbReference>
<name>A0A1I4QX10_9BACI</name>
<dbReference type="CDD" id="cd00093">
    <property type="entry name" value="HTH_XRE"/>
    <property type="match status" value="1"/>
</dbReference>
<evidence type="ECO:0000313" key="3">
    <source>
        <dbReference type="Proteomes" id="UP000199668"/>
    </source>
</evidence>
<proteinExistence type="predicted"/>
<dbReference type="OrthoDB" id="2857438at2"/>
<dbReference type="Gene3D" id="1.10.260.40">
    <property type="entry name" value="lambda repressor-like DNA-binding domains"/>
    <property type="match status" value="1"/>
</dbReference>
<dbReference type="InterPro" id="IPR010982">
    <property type="entry name" value="Lambda_DNA-bd_dom_sf"/>
</dbReference>
<keyword evidence="3" id="KW-1185">Reference proteome</keyword>
<dbReference type="InterPro" id="IPR001387">
    <property type="entry name" value="Cro/C1-type_HTH"/>
</dbReference>
<evidence type="ECO:0000259" key="1">
    <source>
        <dbReference type="PROSITE" id="PS50943"/>
    </source>
</evidence>
<dbReference type="AlphaFoldDB" id="A0A1I4QX10"/>
<feature type="domain" description="HTH cro/C1-type" evidence="1">
    <location>
        <begin position="7"/>
        <end position="39"/>
    </location>
</feature>
<protein>
    <submittedName>
        <fullName evidence="2">Helix-turn-helix</fullName>
    </submittedName>
</protein>
<gene>
    <name evidence="2" type="ORF">SAMN04488054_15113</name>
</gene>
<organism evidence="2 3">
    <name type="scientific">Salibacterium qingdaonense</name>
    <dbReference type="NCBI Taxonomy" id="266892"/>
    <lineage>
        <taxon>Bacteria</taxon>
        <taxon>Bacillati</taxon>
        <taxon>Bacillota</taxon>
        <taxon>Bacilli</taxon>
        <taxon>Bacillales</taxon>
        <taxon>Bacillaceae</taxon>
    </lineage>
</organism>
<dbReference type="PROSITE" id="PS50943">
    <property type="entry name" value="HTH_CROC1"/>
    <property type="match status" value="1"/>
</dbReference>
<reference evidence="2 3" key="1">
    <citation type="submission" date="2016-10" db="EMBL/GenBank/DDBJ databases">
        <authorList>
            <person name="de Groot N.N."/>
        </authorList>
    </citation>
    <scope>NUCLEOTIDE SEQUENCE [LARGE SCALE GENOMIC DNA]</scope>
    <source>
        <strain evidence="2 3">CGMCC 1.6134</strain>
    </source>
</reference>
<sequence>MKTGEVVAQARKERDLSQQELSELLNVSRESVSQYETGRGTIPEDLRTATVKALDDPQVTIAMWAESTGGVSVPYLDGPMIDHHPAALMDLAKKELHEAEASLEDVPTTKPLSMFTDEDVKMVRKSNKELLDAAAVILTQVADNCKLLRKSFSREIKEWITTLIARKYITRRNV</sequence>
<evidence type="ECO:0000313" key="2">
    <source>
        <dbReference type="EMBL" id="SFM44226.1"/>
    </source>
</evidence>
<dbReference type="SMART" id="SM00530">
    <property type="entry name" value="HTH_XRE"/>
    <property type="match status" value="1"/>
</dbReference>